<evidence type="ECO:0000313" key="3">
    <source>
        <dbReference type="Proteomes" id="UP000075714"/>
    </source>
</evidence>
<reference evidence="3" key="1">
    <citation type="journal article" date="2016" name="Nat. Commun.">
        <title>The Gonium pectorale genome demonstrates co-option of cell cycle regulation during the evolution of multicellularity.</title>
        <authorList>
            <person name="Hanschen E.R."/>
            <person name="Marriage T.N."/>
            <person name="Ferris P.J."/>
            <person name="Hamaji T."/>
            <person name="Toyoda A."/>
            <person name="Fujiyama A."/>
            <person name="Neme R."/>
            <person name="Noguchi H."/>
            <person name="Minakuchi Y."/>
            <person name="Suzuki M."/>
            <person name="Kawai-Toyooka H."/>
            <person name="Smith D.R."/>
            <person name="Sparks H."/>
            <person name="Anderson J."/>
            <person name="Bakaric R."/>
            <person name="Luria V."/>
            <person name="Karger A."/>
            <person name="Kirschner M.W."/>
            <person name="Durand P.M."/>
            <person name="Michod R.E."/>
            <person name="Nozaki H."/>
            <person name="Olson B.J."/>
        </authorList>
    </citation>
    <scope>NUCLEOTIDE SEQUENCE [LARGE SCALE GENOMIC DNA]</scope>
    <source>
        <strain evidence="3">NIES-2863</strain>
    </source>
</reference>
<proteinExistence type="predicted"/>
<feature type="region of interest" description="Disordered" evidence="1">
    <location>
        <begin position="190"/>
        <end position="218"/>
    </location>
</feature>
<organism evidence="2 3">
    <name type="scientific">Gonium pectorale</name>
    <name type="common">Green alga</name>
    <dbReference type="NCBI Taxonomy" id="33097"/>
    <lineage>
        <taxon>Eukaryota</taxon>
        <taxon>Viridiplantae</taxon>
        <taxon>Chlorophyta</taxon>
        <taxon>core chlorophytes</taxon>
        <taxon>Chlorophyceae</taxon>
        <taxon>CS clade</taxon>
        <taxon>Chlamydomonadales</taxon>
        <taxon>Volvocaceae</taxon>
        <taxon>Gonium</taxon>
    </lineage>
</organism>
<name>A0A150GKT5_GONPE</name>
<comment type="caution">
    <text evidence="2">The sequence shown here is derived from an EMBL/GenBank/DDBJ whole genome shotgun (WGS) entry which is preliminary data.</text>
</comment>
<feature type="region of interest" description="Disordered" evidence="1">
    <location>
        <begin position="41"/>
        <end position="64"/>
    </location>
</feature>
<accession>A0A150GKT5</accession>
<evidence type="ECO:0000256" key="1">
    <source>
        <dbReference type="SAM" id="MobiDB-lite"/>
    </source>
</evidence>
<protein>
    <submittedName>
        <fullName evidence="2">Uncharacterized protein</fullName>
    </submittedName>
</protein>
<dbReference type="AlphaFoldDB" id="A0A150GKT5"/>
<keyword evidence="3" id="KW-1185">Reference proteome</keyword>
<gene>
    <name evidence="2" type="ORF">GPECTOR_16g596</name>
</gene>
<dbReference type="EMBL" id="LSYV01000017">
    <property type="protein sequence ID" value="KXZ50422.1"/>
    <property type="molecule type" value="Genomic_DNA"/>
</dbReference>
<evidence type="ECO:0000313" key="2">
    <source>
        <dbReference type="EMBL" id="KXZ50422.1"/>
    </source>
</evidence>
<sequence>MPALLPFTGGAPATGACVSGNVAPGFALLYHVVPLPSGPQAELAPAPGSGSLELTRAEGEGASGGKGLSSLWYEWSAAGHGADEPRAAPWAADCGGGAATGTVAAMDIDAVTWGDEPAAALPSSAGLAATAAARSAFNAGPPPAAAANCGDDDARLMASIRFVSEPSRHPAWSSGGSVVWEDMFGRTGTAAATAAATPGSGGSRGRGRSADASAPRSSKADASAAAAAVMAALGTWRGRCSSDWREGCEEVWEVAFGPAAGSGDGGGGGGSGGR</sequence>
<dbReference type="Proteomes" id="UP000075714">
    <property type="component" value="Unassembled WGS sequence"/>
</dbReference>